<evidence type="ECO:0000256" key="7">
    <source>
        <dbReference type="ARBA" id="ARBA00023136"/>
    </source>
</evidence>
<keyword evidence="11" id="KW-1185">Reference proteome</keyword>
<evidence type="ECO:0000256" key="3">
    <source>
        <dbReference type="ARBA" id="ARBA00022448"/>
    </source>
</evidence>
<evidence type="ECO:0000313" key="10">
    <source>
        <dbReference type="EMBL" id="RVU23694.1"/>
    </source>
</evidence>
<comment type="subcellular location">
    <subcellularLocation>
        <location evidence="1">Cell membrane</location>
        <topology evidence="1">Multi-pass membrane protein</topology>
    </subcellularLocation>
    <subcellularLocation>
        <location evidence="8">Membrane</location>
        <topology evidence="8">Multi-pass membrane protein</topology>
    </subcellularLocation>
</comment>
<accession>A0A3S2VFA8</accession>
<dbReference type="GO" id="GO:0035443">
    <property type="term" value="P:tripeptide transmembrane transport"/>
    <property type="evidence" value="ECO:0007669"/>
    <property type="project" value="UniProtKB-ARBA"/>
</dbReference>
<dbReference type="GO" id="GO:0042937">
    <property type="term" value="F:tripeptide transmembrane transporter activity"/>
    <property type="evidence" value="ECO:0007669"/>
    <property type="project" value="UniProtKB-ARBA"/>
</dbReference>
<dbReference type="InterPro" id="IPR050171">
    <property type="entry name" value="MFS_Transporters"/>
</dbReference>
<feature type="transmembrane region" description="Helical" evidence="9">
    <location>
        <begin position="257"/>
        <end position="277"/>
    </location>
</feature>
<dbReference type="InterPro" id="IPR005279">
    <property type="entry name" value="Dipep/tripep_permease"/>
</dbReference>
<evidence type="ECO:0000256" key="8">
    <source>
        <dbReference type="RuleBase" id="RU003755"/>
    </source>
</evidence>
<dbReference type="PANTHER" id="PTHR23517">
    <property type="entry name" value="RESISTANCE PROTEIN MDTM, PUTATIVE-RELATED-RELATED"/>
    <property type="match status" value="1"/>
</dbReference>
<evidence type="ECO:0000256" key="1">
    <source>
        <dbReference type="ARBA" id="ARBA00004651"/>
    </source>
</evidence>
<name>A0A3S2VFA8_9ACTN</name>
<dbReference type="GO" id="GO:0071916">
    <property type="term" value="F:dipeptide transmembrane transporter activity"/>
    <property type="evidence" value="ECO:0007669"/>
    <property type="project" value="UniProtKB-ARBA"/>
</dbReference>
<keyword evidence="4" id="KW-1003">Cell membrane</keyword>
<keyword evidence="5 8" id="KW-0812">Transmembrane</keyword>
<feature type="transmembrane region" description="Helical" evidence="9">
    <location>
        <begin position="95"/>
        <end position="112"/>
    </location>
</feature>
<dbReference type="FunFam" id="1.20.1250.20:FF:000017">
    <property type="entry name" value="Dipeptide and tripeptide permease A"/>
    <property type="match status" value="1"/>
</dbReference>
<comment type="caution">
    <text evidence="10">The sequence shown here is derived from an EMBL/GenBank/DDBJ whole genome shotgun (WGS) entry which is preliminary data.</text>
</comment>
<evidence type="ECO:0000256" key="6">
    <source>
        <dbReference type="ARBA" id="ARBA00022989"/>
    </source>
</evidence>
<feature type="transmembrane region" description="Helical" evidence="9">
    <location>
        <begin position="367"/>
        <end position="386"/>
    </location>
</feature>
<evidence type="ECO:0000256" key="4">
    <source>
        <dbReference type="ARBA" id="ARBA00022475"/>
    </source>
</evidence>
<gene>
    <name evidence="10" type="ORF">EOT10_16570</name>
</gene>
<keyword evidence="3 8" id="KW-0813">Transport</keyword>
<dbReference type="NCBIfam" id="TIGR00924">
    <property type="entry name" value="yjdL_sub1_fam"/>
    <property type="match status" value="1"/>
</dbReference>
<feature type="transmembrane region" description="Helical" evidence="9">
    <location>
        <begin position="233"/>
        <end position="251"/>
    </location>
</feature>
<dbReference type="InterPro" id="IPR036259">
    <property type="entry name" value="MFS_trans_sf"/>
</dbReference>
<feature type="transmembrane region" description="Helical" evidence="9">
    <location>
        <begin position="118"/>
        <end position="137"/>
    </location>
</feature>
<comment type="similarity">
    <text evidence="2 8">Belongs to the major facilitator superfamily. Proton-dependent oligopeptide transporter (POT/PTR) (TC 2.A.17) family.</text>
</comment>
<keyword evidence="6 9" id="KW-1133">Transmembrane helix</keyword>
<evidence type="ECO:0000256" key="5">
    <source>
        <dbReference type="ARBA" id="ARBA00022692"/>
    </source>
</evidence>
<dbReference type="RefSeq" id="WP_127828990.1">
    <property type="nucleotide sequence ID" value="NZ_RZYA01000007.1"/>
</dbReference>
<feature type="transmembrane region" description="Helical" evidence="9">
    <location>
        <begin position="462"/>
        <end position="482"/>
    </location>
</feature>
<dbReference type="Pfam" id="PF00854">
    <property type="entry name" value="PTR2"/>
    <property type="match status" value="1"/>
</dbReference>
<protein>
    <submittedName>
        <fullName evidence="10">Peptide MFS transporter</fullName>
    </submittedName>
</protein>
<keyword evidence="7 9" id="KW-0472">Membrane</keyword>
<dbReference type="InterPro" id="IPR000109">
    <property type="entry name" value="POT_fam"/>
</dbReference>
<feature type="transmembrane region" description="Helical" evidence="9">
    <location>
        <begin position="64"/>
        <end position="83"/>
    </location>
</feature>
<evidence type="ECO:0000256" key="2">
    <source>
        <dbReference type="ARBA" id="ARBA00005982"/>
    </source>
</evidence>
<dbReference type="AlphaFoldDB" id="A0A3S2VFA8"/>
<evidence type="ECO:0000313" key="11">
    <source>
        <dbReference type="Proteomes" id="UP000283128"/>
    </source>
</evidence>
<dbReference type="Gene3D" id="1.20.1250.20">
    <property type="entry name" value="MFS general substrate transporter like domains"/>
    <property type="match status" value="1"/>
</dbReference>
<dbReference type="Proteomes" id="UP000283128">
    <property type="component" value="Unassembled WGS sequence"/>
</dbReference>
<feature type="transmembrane region" description="Helical" evidence="9">
    <location>
        <begin position="429"/>
        <end position="450"/>
    </location>
</feature>
<dbReference type="InterPro" id="IPR018456">
    <property type="entry name" value="PTR2_symporter_CS"/>
</dbReference>
<feature type="transmembrane region" description="Helical" evidence="9">
    <location>
        <begin position="398"/>
        <end position="417"/>
    </location>
</feature>
<dbReference type="CDD" id="cd17346">
    <property type="entry name" value="MFS_DtpA_like"/>
    <property type="match status" value="1"/>
</dbReference>
<feature type="transmembrane region" description="Helical" evidence="9">
    <location>
        <begin position="334"/>
        <end position="355"/>
    </location>
</feature>
<sequence length="494" mass="52618">MSELELTKVPSDERGFFGHPRSLATLFFLEAWERFSYYGMSAILLYYLYDRTSDGGLGLDKPTAAALVSVYGALVYMSGVLGGWTADRLLGMRRAVLLGGFLIMGGHLALAVPGGLPALLVSMLLIVLGTGLLKPNVSSMVGELYAPADHRRDAGFSLFYMGINLGAFVAPYLVGTLGQQVDYHLGFGLAAVGMAAGLAVYTRGRKSLGQAGDAPTQALQPGELRQVVRRSTVGAVVVVVAVVLLGVVDSLTVQTLINVVSVLAVLVPAGYLIMMLRSSHTDPVERSRLIAYVPLFIGAVFYWVVNEQSGSVLAQFADTRTDLRIFGMAVPSSWFQSLNPVATLLLAPAFAWLWIKLGDRQPATPRKFAVGLLLGGASFILMAGPGLLNGVHETASPWWLVASYFIVICGSMCLSPVGLSATTKLAPRAFLAQMMSLWFLASAAAGGINAQLVQLYRPETEVAYFAGVGAAVMGAGIVMHLLTPWVRRHMGGVK</sequence>
<dbReference type="OrthoDB" id="9772725at2"/>
<evidence type="ECO:0000256" key="9">
    <source>
        <dbReference type="SAM" id="Phobius"/>
    </source>
</evidence>
<organism evidence="10 11">
    <name type="scientific">Streptomyces antnestii</name>
    <dbReference type="NCBI Taxonomy" id="2494256"/>
    <lineage>
        <taxon>Bacteria</taxon>
        <taxon>Bacillati</taxon>
        <taxon>Actinomycetota</taxon>
        <taxon>Actinomycetes</taxon>
        <taxon>Kitasatosporales</taxon>
        <taxon>Streptomycetaceae</taxon>
        <taxon>Streptomyces</taxon>
    </lineage>
</organism>
<dbReference type="GO" id="GO:0015333">
    <property type="term" value="F:peptide:proton symporter activity"/>
    <property type="evidence" value="ECO:0007669"/>
    <property type="project" value="UniProtKB-ARBA"/>
</dbReference>
<feature type="transmembrane region" description="Helical" evidence="9">
    <location>
        <begin position="289"/>
        <end position="305"/>
    </location>
</feature>
<dbReference type="SUPFAM" id="SSF103473">
    <property type="entry name" value="MFS general substrate transporter"/>
    <property type="match status" value="1"/>
</dbReference>
<feature type="transmembrane region" description="Helical" evidence="9">
    <location>
        <begin position="158"/>
        <end position="177"/>
    </location>
</feature>
<dbReference type="PROSITE" id="PS01023">
    <property type="entry name" value="PTR2_2"/>
    <property type="match status" value="1"/>
</dbReference>
<dbReference type="EMBL" id="RZYA01000007">
    <property type="protein sequence ID" value="RVU23694.1"/>
    <property type="molecule type" value="Genomic_DNA"/>
</dbReference>
<reference evidence="10 11" key="1">
    <citation type="submission" date="2019-01" db="EMBL/GenBank/DDBJ databases">
        <title>Genome sequences of Streptomyces and Rhizobium isolates collected from root and soil.</title>
        <authorList>
            <person name="Chhettri S."/>
            <person name="Sevigny J.L."/>
            <person name="Sen A."/>
            <person name="Ennis N."/>
            <person name="Tisa L."/>
        </authorList>
    </citation>
    <scope>NUCLEOTIDE SEQUENCE [LARGE SCALE GENOMIC DNA]</scope>
    <source>
        <strain evidence="10 11">San01</strain>
    </source>
</reference>
<dbReference type="PANTHER" id="PTHR23517:SF15">
    <property type="entry name" value="PROTON-DEPENDENT OLIGOPEPTIDE FAMILY TRANSPORT PROTEIN"/>
    <property type="match status" value="1"/>
</dbReference>
<dbReference type="GO" id="GO:0005886">
    <property type="term" value="C:plasma membrane"/>
    <property type="evidence" value="ECO:0007669"/>
    <property type="project" value="UniProtKB-SubCell"/>
</dbReference>
<feature type="transmembrane region" description="Helical" evidence="9">
    <location>
        <begin position="183"/>
        <end position="201"/>
    </location>
</feature>
<proteinExistence type="inferred from homology"/>